<dbReference type="InterPro" id="IPR043502">
    <property type="entry name" value="DNA/RNA_pol_sf"/>
</dbReference>
<reference evidence="2" key="1">
    <citation type="journal article" date="2022" name="Front. Genet.">
        <title>Chromosome-Scale Assembly of the Dendrobium nobile Genome Provides Insights Into the Molecular Mechanism of the Biosynthesis of the Medicinal Active Ingredient of Dendrobium.</title>
        <authorList>
            <person name="Xu Q."/>
            <person name="Niu S.-C."/>
            <person name="Li K.-L."/>
            <person name="Zheng P.-J."/>
            <person name="Zhang X.-J."/>
            <person name="Jia Y."/>
            <person name="Liu Y."/>
            <person name="Niu Y.-X."/>
            <person name="Yu L.-H."/>
            <person name="Chen D.-F."/>
            <person name="Zhang G.-Q."/>
        </authorList>
    </citation>
    <scope>NUCLEOTIDE SEQUENCE</scope>
    <source>
        <tissue evidence="2">Leaf</tissue>
    </source>
</reference>
<keyword evidence="3" id="KW-1185">Reference proteome</keyword>
<sequence>MCYSDAIKEDVWKKAMDEEVAAIQKNQTWELAYLPAGCKAIGLKWVYKIKKNTQVARMETIRVLIALAAQEDWKIHHLDVKSAFLNGELEKEVYVKQSEGFVKEGHESKVLRLKKALYGLRQAPRAWNTKLDECLISLGFKRNSQEHAVYMKHTGESSLLVGVYVDDLIVTGSDVHCIEEFKAQMKVKFDMSDLGLLSFYLGIEVIQTDDEIRLCQKSYALKILEDMGMTDCNPVQTPMEARIKLTKSGTHSLVDSTQYRSIVGSLRYLTHTRPDIMYSVGIVSRFMETPNSEHLAAVKRILRYVKGTTEYGLIYPKRQADGGLIGFSDSDHAGDIDDRKSTTGMVYFWGPHVISWASQKQKIVALSSCEAEYVAITSTACQGIWLSRLLSELKGEAEKTVKLLVDNKSAIAMSKNPVYHGRSKHIDTRYHFIRSCIEKKQIEVEYIKTEEQLADIFTKSLGRVKFLEMIKNIGLKSCKFE</sequence>
<comment type="caution">
    <text evidence="2">The sequence shown here is derived from an EMBL/GenBank/DDBJ whole genome shotgun (WGS) entry which is preliminary data.</text>
</comment>
<evidence type="ECO:0000313" key="3">
    <source>
        <dbReference type="Proteomes" id="UP000829196"/>
    </source>
</evidence>
<dbReference type="Pfam" id="PF07727">
    <property type="entry name" value="RVT_2"/>
    <property type="match status" value="1"/>
</dbReference>
<dbReference type="EMBL" id="JAGYWB010000007">
    <property type="protein sequence ID" value="KAI0515511.1"/>
    <property type="molecule type" value="Genomic_DNA"/>
</dbReference>
<dbReference type="AlphaFoldDB" id="A0A8T3BJZ1"/>
<name>A0A8T3BJZ1_DENNO</name>
<gene>
    <name evidence="2" type="ORF">KFK09_008176</name>
</gene>
<feature type="domain" description="Reverse transcriptase Ty1/copia-type" evidence="1">
    <location>
        <begin position="54"/>
        <end position="240"/>
    </location>
</feature>
<accession>A0A8T3BJZ1</accession>
<dbReference type="SUPFAM" id="SSF56672">
    <property type="entry name" value="DNA/RNA polymerases"/>
    <property type="match status" value="1"/>
</dbReference>
<evidence type="ECO:0000313" key="2">
    <source>
        <dbReference type="EMBL" id="KAI0515511.1"/>
    </source>
</evidence>
<evidence type="ECO:0000259" key="1">
    <source>
        <dbReference type="Pfam" id="PF07727"/>
    </source>
</evidence>
<protein>
    <recommendedName>
        <fullName evidence="1">Reverse transcriptase Ty1/copia-type domain-containing protein</fullName>
    </recommendedName>
</protein>
<dbReference type="OrthoDB" id="443140at2759"/>
<dbReference type="InterPro" id="IPR013103">
    <property type="entry name" value="RVT_2"/>
</dbReference>
<organism evidence="2 3">
    <name type="scientific">Dendrobium nobile</name>
    <name type="common">Orchid</name>
    <dbReference type="NCBI Taxonomy" id="94219"/>
    <lineage>
        <taxon>Eukaryota</taxon>
        <taxon>Viridiplantae</taxon>
        <taxon>Streptophyta</taxon>
        <taxon>Embryophyta</taxon>
        <taxon>Tracheophyta</taxon>
        <taxon>Spermatophyta</taxon>
        <taxon>Magnoliopsida</taxon>
        <taxon>Liliopsida</taxon>
        <taxon>Asparagales</taxon>
        <taxon>Orchidaceae</taxon>
        <taxon>Epidendroideae</taxon>
        <taxon>Malaxideae</taxon>
        <taxon>Dendrobiinae</taxon>
        <taxon>Dendrobium</taxon>
    </lineage>
</organism>
<proteinExistence type="predicted"/>
<dbReference type="PANTHER" id="PTHR11439:SF515">
    <property type="entry name" value="GAG-POL POLYPROTEIN"/>
    <property type="match status" value="1"/>
</dbReference>
<dbReference type="PANTHER" id="PTHR11439">
    <property type="entry name" value="GAG-POL-RELATED RETROTRANSPOSON"/>
    <property type="match status" value="1"/>
</dbReference>
<dbReference type="CDD" id="cd09272">
    <property type="entry name" value="RNase_HI_RT_Ty1"/>
    <property type="match status" value="1"/>
</dbReference>
<dbReference type="Proteomes" id="UP000829196">
    <property type="component" value="Unassembled WGS sequence"/>
</dbReference>